<dbReference type="InterPro" id="IPR007527">
    <property type="entry name" value="Znf_SWIM"/>
</dbReference>
<accession>A0AAE0L936</accession>
<organism evidence="4 5">
    <name type="scientific">Cymbomonas tetramitiformis</name>
    <dbReference type="NCBI Taxonomy" id="36881"/>
    <lineage>
        <taxon>Eukaryota</taxon>
        <taxon>Viridiplantae</taxon>
        <taxon>Chlorophyta</taxon>
        <taxon>Pyramimonadophyceae</taxon>
        <taxon>Pyramimonadales</taxon>
        <taxon>Pyramimonadaceae</taxon>
        <taxon>Cymbomonas</taxon>
    </lineage>
</organism>
<keyword evidence="1" id="KW-0863">Zinc-finger</keyword>
<keyword evidence="5" id="KW-1185">Reference proteome</keyword>
<comment type="caution">
    <text evidence="4">The sequence shown here is derived from an EMBL/GenBank/DDBJ whole genome shotgun (WGS) entry which is preliminary data.</text>
</comment>
<protein>
    <recommendedName>
        <fullName evidence="3">SWIM-type domain-containing protein</fullName>
    </recommendedName>
</protein>
<feature type="region of interest" description="Disordered" evidence="2">
    <location>
        <begin position="313"/>
        <end position="332"/>
    </location>
</feature>
<dbReference type="Proteomes" id="UP001190700">
    <property type="component" value="Unassembled WGS sequence"/>
</dbReference>
<dbReference type="PROSITE" id="PS50966">
    <property type="entry name" value="ZF_SWIM"/>
    <property type="match status" value="1"/>
</dbReference>
<feature type="compositionally biased region" description="Basic residues" evidence="2">
    <location>
        <begin position="316"/>
        <end position="325"/>
    </location>
</feature>
<gene>
    <name evidence="4" type="ORF">CYMTET_15358</name>
</gene>
<evidence type="ECO:0000256" key="1">
    <source>
        <dbReference type="PROSITE-ProRule" id="PRU00325"/>
    </source>
</evidence>
<reference evidence="4 5" key="1">
    <citation type="journal article" date="2015" name="Genome Biol. Evol.">
        <title>Comparative Genomics of a Bacterivorous Green Alga Reveals Evolutionary Causalities and Consequences of Phago-Mixotrophic Mode of Nutrition.</title>
        <authorList>
            <person name="Burns J.A."/>
            <person name="Paasch A."/>
            <person name="Narechania A."/>
            <person name="Kim E."/>
        </authorList>
    </citation>
    <scope>NUCLEOTIDE SEQUENCE [LARGE SCALE GENOMIC DNA]</scope>
    <source>
        <strain evidence="4 5">PLY_AMNH</strain>
    </source>
</reference>
<proteinExistence type="predicted"/>
<evidence type="ECO:0000313" key="4">
    <source>
        <dbReference type="EMBL" id="KAK3276573.1"/>
    </source>
</evidence>
<keyword evidence="1" id="KW-0479">Metal-binding</keyword>
<evidence type="ECO:0000259" key="3">
    <source>
        <dbReference type="PROSITE" id="PS50966"/>
    </source>
</evidence>
<dbReference type="EMBL" id="LGRX02006487">
    <property type="protein sequence ID" value="KAK3276573.1"/>
    <property type="molecule type" value="Genomic_DNA"/>
</dbReference>
<name>A0AAE0L936_9CHLO</name>
<feature type="domain" description="SWIM-type" evidence="3">
    <location>
        <begin position="167"/>
        <end position="199"/>
    </location>
</feature>
<feature type="region of interest" description="Disordered" evidence="2">
    <location>
        <begin position="348"/>
        <end position="392"/>
    </location>
</feature>
<dbReference type="AlphaFoldDB" id="A0AAE0L936"/>
<evidence type="ECO:0000313" key="5">
    <source>
        <dbReference type="Proteomes" id="UP001190700"/>
    </source>
</evidence>
<dbReference type="GO" id="GO:0008270">
    <property type="term" value="F:zinc ion binding"/>
    <property type="evidence" value="ECO:0007669"/>
    <property type="project" value="UniProtKB-KW"/>
</dbReference>
<evidence type="ECO:0000256" key="2">
    <source>
        <dbReference type="SAM" id="MobiDB-lite"/>
    </source>
</evidence>
<sequence>MWCLAFLRGWYTRGLKTNNHTESLNKVVKTLLAQRLDLRVDSLVRWLLEDVSFHYEGKYRREQVADDVDISTLKGAARFDADIKDFLNRRPMRVMRALNERYVSSKGIPVDHFFQLDSGKVAVLRSSRSLRLEYDLYREVSASLPITTNTDYDTWLVSTTEAGKDKYYVDVQCGTCTCEDRMASGYICKHLFGALRHSGKQVSDLPASLTQSNILTVDVAVIERDGSLSREPATSVPDFESFYTAEAEPSGVGSSRKRKAEKMRVFLKHMNSAAWNTSDENFDEVYDIMETCYDSLVQLQASRKTTINEFGSSDYRRKRKSKRTSWVHSTYSPNVKRARTTDTSAPDFVWKKSVGRPKKRNGGAVPYSERARRGTRHAMAQQKAQRDKAQSS</sequence>
<keyword evidence="1" id="KW-0862">Zinc</keyword>